<dbReference type="GO" id="GO:0005840">
    <property type="term" value="C:ribosome"/>
    <property type="evidence" value="ECO:0007669"/>
    <property type="project" value="UniProtKB-KW"/>
</dbReference>
<dbReference type="AlphaFoldDB" id="A0A0G0WCY1"/>
<dbReference type="InterPro" id="IPR005823">
    <property type="entry name" value="Ribosomal_uL13_bac-type"/>
</dbReference>
<dbReference type="PATRIC" id="fig|1618424.3.peg.1085"/>
<dbReference type="GO" id="GO:0017148">
    <property type="term" value="P:negative regulation of translation"/>
    <property type="evidence" value="ECO:0007669"/>
    <property type="project" value="TreeGrafter"/>
</dbReference>
<dbReference type="GO" id="GO:0006412">
    <property type="term" value="P:translation"/>
    <property type="evidence" value="ECO:0007669"/>
    <property type="project" value="UniProtKB-UniRule"/>
</dbReference>
<dbReference type="InterPro" id="IPR036899">
    <property type="entry name" value="Ribosomal_uL13_sf"/>
</dbReference>
<dbReference type="Gene3D" id="3.90.1180.10">
    <property type="entry name" value="Ribosomal protein L13"/>
    <property type="match status" value="1"/>
</dbReference>
<organism evidence="5 6">
    <name type="scientific">Candidatus Daviesbacteria bacterium GW2011_GWA2_40_9</name>
    <dbReference type="NCBI Taxonomy" id="1618424"/>
    <lineage>
        <taxon>Bacteria</taxon>
        <taxon>Candidatus Daviesiibacteriota</taxon>
    </lineage>
</organism>
<keyword evidence="3 4" id="KW-0687">Ribonucleoprotein</keyword>
<evidence type="ECO:0000256" key="3">
    <source>
        <dbReference type="ARBA" id="ARBA00023274"/>
    </source>
</evidence>
<evidence type="ECO:0000313" key="5">
    <source>
        <dbReference type="EMBL" id="KKR82095.1"/>
    </source>
</evidence>
<accession>A0A0G0WCY1</accession>
<dbReference type="InterPro" id="IPR005822">
    <property type="entry name" value="Ribosomal_uL13"/>
</dbReference>
<sequence length="116" mass="13009">MSTNKVSAKDIQRQWHLIDAKNKILGRLATEVATLLMGKGRPNYVPYLDMGDNIVVINAGKIKVTGRKEQQKKYVRHSGYPGGLKEETLEGLRTRKPEEVVIHAISGMIPKRKGDE</sequence>
<keyword evidence="2 4" id="KW-0689">Ribosomal protein</keyword>
<dbReference type="Proteomes" id="UP000034601">
    <property type="component" value="Unassembled WGS sequence"/>
</dbReference>
<dbReference type="GO" id="GO:0003729">
    <property type="term" value="F:mRNA binding"/>
    <property type="evidence" value="ECO:0007669"/>
    <property type="project" value="TreeGrafter"/>
</dbReference>
<comment type="function">
    <text evidence="4">This protein is one of the early assembly proteins of the 50S ribosomal subunit, although it is not seen to bind rRNA by itself. It is important during the early stages of 50S assembly.</text>
</comment>
<gene>
    <name evidence="4" type="primary">rplM</name>
    <name evidence="5" type="ORF">UU29_C0018G0022</name>
</gene>
<dbReference type="SUPFAM" id="SSF52161">
    <property type="entry name" value="Ribosomal protein L13"/>
    <property type="match status" value="1"/>
</dbReference>
<proteinExistence type="inferred from homology"/>
<protein>
    <recommendedName>
        <fullName evidence="4">Large ribosomal subunit protein uL13</fullName>
    </recommendedName>
</protein>
<evidence type="ECO:0000256" key="1">
    <source>
        <dbReference type="ARBA" id="ARBA00006227"/>
    </source>
</evidence>
<evidence type="ECO:0000313" key="6">
    <source>
        <dbReference type="Proteomes" id="UP000034601"/>
    </source>
</evidence>
<dbReference type="HAMAP" id="MF_01366">
    <property type="entry name" value="Ribosomal_uL13"/>
    <property type="match status" value="1"/>
</dbReference>
<comment type="subunit">
    <text evidence="4">Part of the 50S ribosomal subunit.</text>
</comment>
<dbReference type="PIRSF" id="PIRSF002181">
    <property type="entry name" value="Ribosomal_L13"/>
    <property type="match status" value="1"/>
</dbReference>
<comment type="caution">
    <text evidence="5">The sequence shown here is derived from an EMBL/GenBank/DDBJ whole genome shotgun (WGS) entry which is preliminary data.</text>
</comment>
<dbReference type="NCBIfam" id="TIGR01066">
    <property type="entry name" value="rplM_bact"/>
    <property type="match status" value="1"/>
</dbReference>
<name>A0A0G0WCY1_9BACT</name>
<dbReference type="GO" id="GO:1990904">
    <property type="term" value="C:ribonucleoprotein complex"/>
    <property type="evidence" value="ECO:0007669"/>
    <property type="project" value="UniProtKB-KW"/>
</dbReference>
<dbReference type="EMBL" id="LCAB01000018">
    <property type="protein sequence ID" value="KKR82095.1"/>
    <property type="molecule type" value="Genomic_DNA"/>
</dbReference>
<dbReference type="PANTHER" id="PTHR11545">
    <property type="entry name" value="RIBOSOMAL PROTEIN L13"/>
    <property type="match status" value="1"/>
</dbReference>
<reference evidence="5 6" key="1">
    <citation type="journal article" date="2015" name="Nature">
        <title>rRNA introns, odd ribosomes, and small enigmatic genomes across a large radiation of phyla.</title>
        <authorList>
            <person name="Brown C.T."/>
            <person name="Hug L.A."/>
            <person name="Thomas B.C."/>
            <person name="Sharon I."/>
            <person name="Castelle C.J."/>
            <person name="Singh A."/>
            <person name="Wilkins M.J."/>
            <person name="Williams K.H."/>
            <person name="Banfield J.F."/>
        </authorList>
    </citation>
    <scope>NUCLEOTIDE SEQUENCE [LARGE SCALE GENOMIC DNA]</scope>
</reference>
<dbReference type="Pfam" id="PF00572">
    <property type="entry name" value="Ribosomal_L13"/>
    <property type="match status" value="1"/>
</dbReference>
<dbReference type="GO" id="GO:0003735">
    <property type="term" value="F:structural constituent of ribosome"/>
    <property type="evidence" value="ECO:0007669"/>
    <property type="project" value="InterPro"/>
</dbReference>
<evidence type="ECO:0000256" key="4">
    <source>
        <dbReference type="HAMAP-Rule" id="MF_01366"/>
    </source>
</evidence>
<dbReference type="PANTHER" id="PTHR11545:SF2">
    <property type="entry name" value="LARGE RIBOSOMAL SUBUNIT PROTEIN UL13M"/>
    <property type="match status" value="1"/>
</dbReference>
<comment type="similarity">
    <text evidence="1 4">Belongs to the universal ribosomal protein uL13 family.</text>
</comment>
<dbReference type="CDD" id="cd00392">
    <property type="entry name" value="Ribosomal_L13"/>
    <property type="match status" value="1"/>
</dbReference>
<evidence type="ECO:0000256" key="2">
    <source>
        <dbReference type="ARBA" id="ARBA00022980"/>
    </source>
</evidence>